<dbReference type="GO" id="GO:0006282">
    <property type="term" value="P:regulation of DNA repair"/>
    <property type="evidence" value="ECO:0007669"/>
    <property type="project" value="InterPro"/>
</dbReference>
<evidence type="ECO:0000256" key="1">
    <source>
        <dbReference type="ARBA" id="ARBA00009545"/>
    </source>
</evidence>
<reference evidence="7" key="2">
    <citation type="submission" date="2021-03" db="UniProtKB">
        <authorList>
            <consortium name="EnsemblPlants"/>
        </authorList>
    </citation>
    <scope>IDENTIFICATION</scope>
</reference>
<dbReference type="InterPro" id="IPR048362">
    <property type="entry name" value="PARG_helical"/>
</dbReference>
<evidence type="ECO:0000313" key="7">
    <source>
        <dbReference type="EnsemblPlants" id="AUR62002371-RA:cds"/>
    </source>
</evidence>
<feature type="active site" evidence="4">
    <location>
        <position position="277"/>
    </location>
</feature>
<feature type="domain" description="PARG catalytic Macro" evidence="5">
    <location>
        <begin position="247"/>
        <end position="449"/>
    </location>
</feature>
<evidence type="ECO:0000313" key="8">
    <source>
        <dbReference type="Proteomes" id="UP000596660"/>
    </source>
</evidence>
<feature type="active site" evidence="4">
    <location>
        <position position="296"/>
    </location>
</feature>
<evidence type="ECO:0000259" key="5">
    <source>
        <dbReference type="Pfam" id="PF05028"/>
    </source>
</evidence>
<dbReference type="Gramene" id="AUR62002371-RA">
    <property type="protein sequence ID" value="AUR62002371-RA:cds"/>
    <property type="gene ID" value="AUR62002371"/>
</dbReference>
<dbReference type="Pfam" id="PF20811">
    <property type="entry name" value="PARG_cat_N"/>
    <property type="match status" value="1"/>
</dbReference>
<dbReference type="PANTHER" id="PTHR12837:SF0">
    <property type="entry name" value="POLY(ADP-RIBOSE) GLYCOHYDROLASE"/>
    <property type="match status" value="1"/>
</dbReference>
<dbReference type="GO" id="GO:0009225">
    <property type="term" value="P:nucleotide-sugar metabolic process"/>
    <property type="evidence" value="ECO:0007669"/>
    <property type="project" value="TreeGrafter"/>
</dbReference>
<dbReference type="InterPro" id="IPR046372">
    <property type="entry name" value="PARG_cat_C"/>
</dbReference>
<protein>
    <recommendedName>
        <fullName evidence="2">poly(ADP-ribose) glycohydrolase</fullName>
        <ecNumber evidence="2">3.2.1.143</ecNumber>
    </recommendedName>
</protein>
<dbReference type="GO" id="GO:0005634">
    <property type="term" value="C:nucleus"/>
    <property type="evidence" value="ECO:0007669"/>
    <property type="project" value="TreeGrafter"/>
</dbReference>
<dbReference type="InterPro" id="IPR007724">
    <property type="entry name" value="Poly_GlycHdrlase"/>
</dbReference>
<dbReference type="OMA" id="FVKCIPK"/>
<keyword evidence="8" id="KW-1185">Reference proteome</keyword>
<proteinExistence type="inferred from homology"/>
<feature type="active site" evidence="4">
    <location>
        <position position="295"/>
    </location>
</feature>
<organism evidence="7 8">
    <name type="scientific">Chenopodium quinoa</name>
    <name type="common">Quinoa</name>
    <dbReference type="NCBI Taxonomy" id="63459"/>
    <lineage>
        <taxon>Eukaryota</taxon>
        <taxon>Viridiplantae</taxon>
        <taxon>Streptophyta</taxon>
        <taxon>Embryophyta</taxon>
        <taxon>Tracheophyta</taxon>
        <taxon>Spermatophyta</taxon>
        <taxon>Magnoliopsida</taxon>
        <taxon>eudicotyledons</taxon>
        <taxon>Gunneridae</taxon>
        <taxon>Pentapetalae</taxon>
        <taxon>Caryophyllales</taxon>
        <taxon>Chenopodiaceae</taxon>
        <taxon>Chenopodioideae</taxon>
        <taxon>Atripliceae</taxon>
        <taxon>Chenopodium</taxon>
    </lineage>
</organism>
<dbReference type="GO" id="GO:1990966">
    <property type="term" value="P:ATP generation from poly-ADP-D-ribose"/>
    <property type="evidence" value="ECO:0007669"/>
    <property type="project" value="TreeGrafter"/>
</dbReference>
<dbReference type="EC" id="3.2.1.143" evidence="2"/>
<evidence type="ECO:0000259" key="6">
    <source>
        <dbReference type="Pfam" id="PF20811"/>
    </source>
</evidence>
<dbReference type="PANTHER" id="PTHR12837">
    <property type="entry name" value="POLY ADP-RIBOSE GLYCOHYDROLASE"/>
    <property type="match status" value="1"/>
</dbReference>
<evidence type="ECO:0000256" key="4">
    <source>
        <dbReference type="PIRSR" id="PIRSR607724-1"/>
    </source>
</evidence>
<dbReference type="AlphaFoldDB" id="A0A803KTL3"/>
<sequence>MAKPSMENRIDFNSILAFLPPLTTQLSGHLAWPNQQFIDALKLVSQGPSLSQVNSGAQLFIIISQLRDSLPFSSDQDRLATFTSNGFKRFFDKLLPKDITMKWFGEVVPVMADLVLRLPSLLEMHYQNCDDIIPGVSTGLRLLEPQQPGIVFLNQELIAALLSCSFFCLFPTVIVDRYANLMQAFNMDRMFASVHDRYPEQENRIMCIIHYFERVCTSTPSNFVSFERKVLSLEQNPSVVSLPPPELWANSAVPLCKFKVFSTGMIEDHPPGSLEVDFADEYIGGLSLTDGCLQEEIRFMINPELIAAMLFLPAMSANEAIEIVGAERYDASFQYDGDHVDNKGIDSMGRRMSRVIAIDALRLGRGGAVQYKHKNLLREVNKAFCGFLDHSKHQQQQVPDIDEGIVTGNWGCGVFGGDPEVKSIIQWVAASQASRSFVSYYTFELEKLRNLDQVVRWIVSRNWNVGEAWNKLSDYSSKRANGETKLGFFSYLIPSLQQDSGSSSNYSH</sequence>
<comment type="similarity">
    <text evidence="1">Belongs to the poly(ADP-ribose) glycohydrolase family.</text>
</comment>
<accession>A0A803KTL3</accession>
<feature type="domain" description="PARG helical" evidence="6">
    <location>
        <begin position="100"/>
        <end position="228"/>
    </location>
</feature>
<dbReference type="GO" id="GO:0004649">
    <property type="term" value="F:poly(ADP-ribose) glycohydrolase activity"/>
    <property type="evidence" value="ECO:0007669"/>
    <property type="project" value="UniProtKB-EC"/>
</dbReference>
<keyword evidence="3" id="KW-0378">Hydrolase</keyword>
<dbReference type="Proteomes" id="UP000596660">
    <property type="component" value="Unplaced"/>
</dbReference>
<dbReference type="EnsemblPlants" id="AUR62002371-RA">
    <property type="protein sequence ID" value="AUR62002371-RA:cds"/>
    <property type="gene ID" value="AUR62002371"/>
</dbReference>
<name>A0A803KTL3_CHEQI</name>
<reference evidence="7" key="1">
    <citation type="journal article" date="2017" name="Nature">
        <title>The genome of Chenopodium quinoa.</title>
        <authorList>
            <person name="Jarvis D.E."/>
            <person name="Ho Y.S."/>
            <person name="Lightfoot D.J."/>
            <person name="Schmoeckel S.M."/>
            <person name="Li B."/>
            <person name="Borm T.J.A."/>
            <person name="Ohyanagi H."/>
            <person name="Mineta K."/>
            <person name="Michell C.T."/>
            <person name="Saber N."/>
            <person name="Kharbatia N.M."/>
            <person name="Rupper R.R."/>
            <person name="Sharp A.R."/>
            <person name="Dally N."/>
            <person name="Boughton B.A."/>
            <person name="Woo Y.H."/>
            <person name="Gao G."/>
            <person name="Schijlen E.G.W.M."/>
            <person name="Guo X."/>
            <person name="Momin A.A."/>
            <person name="Negrao S."/>
            <person name="Al-Babili S."/>
            <person name="Gehring C."/>
            <person name="Roessner U."/>
            <person name="Jung C."/>
            <person name="Murphy K."/>
            <person name="Arold S.T."/>
            <person name="Gojobori T."/>
            <person name="van der Linden C.G."/>
            <person name="van Loo E.N."/>
            <person name="Jellen E.N."/>
            <person name="Maughan P.J."/>
            <person name="Tester M."/>
        </authorList>
    </citation>
    <scope>NUCLEOTIDE SEQUENCE [LARGE SCALE GENOMIC DNA]</scope>
    <source>
        <strain evidence="7">cv. PI 614886</strain>
    </source>
</reference>
<dbReference type="Pfam" id="PF05028">
    <property type="entry name" value="PARG_cat_C"/>
    <property type="match status" value="1"/>
</dbReference>
<dbReference type="GO" id="GO:0005737">
    <property type="term" value="C:cytoplasm"/>
    <property type="evidence" value="ECO:0007669"/>
    <property type="project" value="TreeGrafter"/>
</dbReference>
<evidence type="ECO:0000256" key="2">
    <source>
        <dbReference type="ARBA" id="ARBA00012255"/>
    </source>
</evidence>
<dbReference type="GO" id="GO:0005975">
    <property type="term" value="P:carbohydrate metabolic process"/>
    <property type="evidence" value="ECO:0007669"/>
    <property type="project" value="InterPro"/>
</dbReference>
<evidence type="ECO:0000256" key="3">
    <source>
        <dbReference type="ARBA" id="ARBA00022801"/>
    </source>
</evidence>